<feature type="compositionally biased region" description="Low complexity" evidence="1">
    <location>
        <begin position="1771"/>
        <end position="1784"/>
    </location>
</feature>
<feature type="compositionally biased region" description="Polar residues" evidence="1">
    <location>
        <begin position="715"/>
        <end position="736"/>
    </location>
</feature>
<feature type="region of interest" description="Disordered" evidence="1">
    <location>
        <begin position="1099"/>
        <end position="1369"/>
    </location>
</feature>
<feature type="compositionally biased region" description="Acidic residues" evidence="1">
    <location>
        <begin position="2184"/>
        <end position="2193"/>
    </location>
</feature>
<feature type="compositionally biased region" description="Low complexity" evidence="1">
    <location>
        <begin position="1066"/>
        <end position="1081"/>
    </location>
</feature>
<feature type="compositionally biased region" description="Acidic residues" evidence="1">
    <location>
        <begin position="1128"/>
        <end position="1139"/>
    </location>
</feature>
<feature type="compositionally biased region" description="Polar residues" evidence="1">
    <location>
        <begin position="956"/>
        <end position="966"/>
    </location>
</feature>
<feature type="compositionally biased region" description="Acidic residues" evidence="1">
    <location>
        <begin position="1338"/>
        <end position="1347"/>
    </location>
</feature>
<name>A0A812CT56_ACAPH</name>
<feature type="compositionally biased region" description="Acidic residues" evidence="1">
    <location>
        <begin position="1410"/>
        <end position="1421"/>
    </location>
</feature>
<feature type="compositionally biased region" description="Low complexity" evidence="1">
    <location>
        <begin position="2268"/>
        <end position="2280"/>
    </location>
</feature>
<feature type="compositionally biased region" description="Acidic residues" evidence="1">
    <location>
        <begin position="2256"/>
        <end position="2267"/>
    </location>
</feature>
<feature type="region of interest" description="Disordered" evidence="1">
    <location>
        <begin position="392"/>
        <end position="888"/>
    </location>
</feature>
<evidence type="ECO:0000256" key="1">
    <source>
        <dbReference type="SAM" id="MobiDB-lite"/>
    </source>
</evidence>
<feature type="compositionally biased region" description="Acidic residues" evidence="1">
    <location>
        <begin position="2115"/>
        <end position="2126"/>
    </location>
</feature>
<feature type="region of interest" description="Disordered" evidence="1">
    <location>
        <begin position="1381"/>
        <end position="2470"/>
    </location>
</feature>
<feature type="compositionally biased region" description="Polar residues" evidence="1">
    <location>
        <begin position="1145"/>
        <end position="1160"/>
    </location>
</feature>
<evidence type="ECO:0000313" key="2">
    <source>
        <dbReference type="EMBL" id="CAE1275571.1"/>
    </source>
</evidence>
<feature type="compositionally biased region" description="Polar residues" evidence="1">
    <location>
        <begin position="1008"/>
        <end position="1019"/>
    </location>
</feature>
<dbReference type="Proteomes" id="UP000597762">
    <property type="component" value="Unassembled WGS sequence"/>
</dbReference>
<feature type="compositionally biased region" description="Acidic residues" evidence="1">
    <location>
        <begin position="1056"/>
        <end position="1065"/>
    </location>
</feature>
<feature type="compositionally biased region" description="Acidic residues" evidence="1">
    <location>
        <begin position="773"/>
        <end position="782"/>
    </location>
</feature>
<keyword evidence="3" id="KW-1185">Reference proteome</keyword>
<gene>
    <name evidence="2" type="ORF">SPHA_39540</name>
</gene>
<feature type="compositionally biased region" description="Polar residues" evidence="1">
    <location>
        <begin position="1286"/>
        <end position="1301"/>
    </location>
</feature>
<feature type="compositionally biased region" description="Acidic residues" evidence="1">
    <location>
        <begin position="1551"/>
        <end position="1562"/>
    </location>
</feature>
<feature type="compositionally biased region" description="Acidic residues" evidence="1">
    <location>
        <begin position="421"/>
        <end position="431"/>
    </location>
</feature>
<proteinExistence type="predicted"/>
<feature type="region of interest" description="Disordered" evidence="1">
    <location>
        <begin position="956"/>
        <end position="1087"/>
    </location>
</feature>
<feature type="compositionally biased region" description="Acidic residues" evidence="1">
    <location>
        <begin position="2325"/>
        <end position="2334"/>
    </location>
</feature>
<feature type="compositionally biased region" description="Acidic residues" evidence="1">
    <location>
        <begin position="1761"/>
        <end position="1770"/>
    </location>
</feature>
<feature type="compositionally biased region" description="Acidic residues" evidence="1">
    <location>
        <begin position="987"/>
        <end position="998"/>
    </location>
</feature>
<feature type="region of interest" description="Disordered" evidence="1">
    <location>
        <begin position="61"/>
        <end position="296"/>
    </location>
</feature>
<feature type="compositionally biased region" description="Basic and acidic residues" evidence="1">
    <location>
        <begin position="20"/>
        <end position="45"/>
    </location>
</feature>
<sequence>MDERVLELSSKEYLSAETSTKLDEFKSQSEEDDNQTKPRITRDVDPAKKFVSGFVDKLETVKKHDSEEDYDEEPKYINSESLSGRGTSDRYVVRVYSSKYNNDDFDGDDMEEKDERSSLVGDSRSEVQNNKGGELEDVKSVDDNEKEAQMETEQTKGTHSKERNKTELSREITAEKENLDTSEGSSENKTLGKLDRRLPTKDGKKDHEYTKSNLQEKSKKIPESENVDKEGQREKSDEAKDQRNAGILNAVKDKRNANGQIQTDNEIADDTHSTKSFGSLGMDPTEDISERKTPNKLMSISLTVSKGKQNCTTRISDAEKAEFDDREKQNENKKMKGLNLRLSNLLKWHNKIAAAEKMGKAPELWGSGFHFDLQQYPNGHEMATRIRREAATVGKSSNKLMNKNPVASQGKQNLSTTKSEEENEDFDERDDQNERKNIKGLNLRPSNVLKTVSKPGKQISRTDLEGVRVLSNKLSRGEKQGMAKRPNLLDDDDDEDDSIPSKMSGSGSRLHSRKYTNDHKKTGRSSRESATVGKSSNKLMDKNPIASKGKQILSMTKSEEEKEDFDESDDQNSSKNNKDLNQGLPNMQKFKVATTGKPGKQISGTDSQGVRGLSKKLTGDKQGMVKLSNSLDDEDDEDDSKSSTQSGGVSRLNTQKYGNDHKTASRIRRAAATVGKSSNKLMNKNQILSNGNQILPTMNSVEEKEDFDESDDQKSSSNNKGLNQRLPNMQKSNVATTVKPGKQISVTDSQGVRGPSKKLSGDKQAMVKLPNSLDDEDDEDDSTSTSQSGGVSRLNTQKYANDHKMASRIRRAAANVGKSSNKLMNKNPIASKGKQILSMMKCEEEKDSDESDDLDESNNNNDLNQRLSNMKKSKVATKSKPGKQISGNDSEAVRALFKKLRGGAKQGMSKLRILLNYEDDDDESNSSTQSSSGSRLNSQEYANHHKIASRIQRAATNVGKSSNKLMNKNPIASKGKQNLSMMKSEEEKDFDESDDLDESNNNNDLNQRLPNMQKSNVATTGKPGKQISGTDSQGVRGLSKKLSGDKQAMVNLSNSLDDEDDEDDSTSTTQSSSGSRLNSQEYANDHKMASRIRRAAANFEKSSNKLMNKNPIASKGKQILSMTKSEEEKDFDESDDLDESNNNKGLNQRLPNMQKSNVATTGKPGKQISGTDSQGVRGLSKKLSGDKQAMVNLSNSLDDEDDEDDSTSTTQSSSGSRLNSQEYANDHKMASRIRRAAATVGKSSNKLMNKNPIASKGKQNLSMMKSEEEKDFDESDDLDESNNNKGLNQRLPNMQKSNVATTDKPGKQISGTDSQGVRGLSKKLSGDKQAMVNLSNSLDDEDDEDDSTSTTQSSSGSRLNSQEYANDHKMASRIRRAAANFEKSSNKLMNKNPIASKGKQILSMTKSEEEKDFDESDDLDESNNNKGLNQRLPNMQKSNVATTGKPGKQISGTNSQGVRGLSKKLTGDKQAMVKLPNSLDNEDDEDDSTSTTQSSSGSHLNSQQYANDHKMASRIRRAAATVGKSSNKLMNKNPIASKGKQILSMTKSEEEKDFDESDDLDESNNNKGLNQRLPNMQKSNVATTGKPGKQISGTNSQGVRGLSKKLSGDKQSMVKLPNSLDDEDDEDDSKSSTQSSSGSRLNSQQYANDHKMASGIRRAAATVGKSSNKLMNKNPIASKGKQILSMTKSEEEKDFDESDDLDESNNNKGLNQRLPNMQKSNVATTGKPGKQISGTDSQGVRGLSKKPSGDKQAMVKLSNSLDEEDDEDDSTSTTQSSSGSRLNSQEYANDHKMASRIRRAAATVGKSSNKLMNKNPIASKGKQILSMTKSEEEKDFDESDDLDESNNNKGLNQRLPNMQKSNVATTGKPGKQISGTNSQGVRGLSKKPSGDKQAMVKLSNSLDEEDDEDDSTSTTQSSSGSRLNSQQYANDHKMASGIRRAPATVGKSSNKLMNKNPIASKGKQILSMTKSEEEKDFDESDDLDESNNNKGLNQRLPNMQKSNVATTGKPGKQISGTNSQGVRGLSKKPSGDKQAMVKLSNSLDEEDDEDDSTSTTQSSSGSRLNSQEYANDHKMASRIRRAAATVGKSSNKLMNKNPIASKGKQILSLMKSEEEKDFDESDDMDESNNNKGLNQRLPNMQKSNVATRGKPAKQISGTNSQGVRGLSKKPSGDKQSMVNLPNSLDDEDDEDDSTSTTQSSSGSRLNSQEYANDHKMASRIRRAAATVGKSSNKLMNKNPIASKGKQILSMTKSEEEKDFDESDDLDESNNNNGLNQRLPNMQKSNVATTGKPGKQISGTDSQGVRGLSKKLSGDKQAMVKLSNSLDEEDDEDDSTSTTQSSSGSRLNSQQYANDHKMASGIRRAPATVGKSSNKLMNKNPIASKGKQILSMTKSEEEKDFDESDDLDESNNNKGLNQRLPNMQKSNVATTGKPGKQISGTDSQGVRGLSKKLSGDKQAMVKLSIPRRRRR</sequence>
<feature type="compositionally biased region" description="Basic and acidic residues" evidence="1">
    <location>
        <begin position="133"/>
        <end position="179"/>
    </location>
</feature>
<feature type="compositionally biased region" description="Polar residues" evidence="1">
    <location>
        <begin position="1709"/>
        <end position="1724"/>
    </location>
</feature>
<feature type="region of interest" description="Disordered" evidence="1">
    <location>
        <begin position="920"/>
        <end position="939"/>
    </location>
</feature>
<feature type="compositionally biased region" description="Polar residues" evidence="1">
    <location>
        <begin position="571"/>
        <end position="585"/>
    </location>
</feature>
<feature type="compositionally biased region" description="Polar residues" evidence="1">
    <location>
        <begin position="675"/>
        <end position="700"/>
    </location>
</feature>
<organism evidence="2 3">
    <name type="scientific">Acanthosepion pharaonis</name>
    <name type="common">Pharaoh cuttlefish</name>
    <name type="synonym">Sepia pharaonis</name>
    <dbReference type="NCBI Taxonomy" id="158019"/>
    <lineage>
        <taxon>Eukaryota</taxon>
        <taxon>Metazoa</taxon>
        <taxon>Spiralia</taxon>
        <taxon>Lophotrochozoa</taxon>
        <taxon>Mollusca</taxon>
        <taxon>Cephalopoda</taxon>
        <taxon>Coleoidea</taxon>
        <taxon>Decapodiformes</taxon>
        <taxon>Sepiida</taxon>
        <taxon>Sepiina</taxon>
        <taxon>Sepiidae</taxon>
        <taxon>Acanthosepion</taxon>
    </lineage>
</organism>
<feature type="compositionally biased region" description="Acidic residues" evidence="1">
    <location>
        <begin position="1269"/>
        <end position="1280"/>
    </location>
</feature>
<feature type="compositionally biased region" description="Polar residues" evidence="1">
    <location>
        <begin position="1427"/>
        <end position="1442"/>
    </location>
</feature>
<accession>A0A812CT56</accession>
<feature type="compositionally biased region" description="Acidic residues" evidence="1">
    <location>
        <begin position="489"/>
        <end position="498"/>
    </location>
</feature>
<feature type="compositionally biased region" description="Low complexity" evidence="1">
    <location>
        <begin position="1207"/>
        <end position="1222"/>
    </location>
</feature>
<feature type="compositionally biased region" description="Acidic residues" evidence="1">
    <location>
        <begin position="845"/>
        <end position="856"/>
    </location>
</feature>
<feature type="compositionally biased region" description="Low complexity" evidence="1">
    <location>
        <begin position="2335"/>
        <end position="2350"/>
    </location>
</feature>
<feature type="compositionally biased region" description="Acidic residues" evidence="1">
    <location>
        <begin position="2043"/>
        <end position="2052"/>
    </location>
</feature>
<feature type="compositionally biased region" description="Polar residues" evidence="1">
    <location>
        <begin position="1850"/>
        <end position="1865"/>
    </location>
</feature>
<feature type="compositionally biased region" description="Acidic residues" evidence="1">
    <location>
        <begin position="1197"/>
        <end position="1206"/>
    </location>
</feature>
<feature type="compositionally biased region" description="Polar residues" evidence="1">
    <location>
        <begin position="2414"/>
        <end position="2429"/>
    </location>
</feature>
<evidence type="ECO:0000313" key="3">
    <source>
        <dbReference type="Proteomes" id="UP000597762"/>
    </source>
</evidence>
<feature type="compositionally biased region" description="Low complexity" evidence="1">
    <location>
        <begin position="1912"/>
        <end position="1927"/>
    </location>
</feature>
<dbReference type="EMBL" id="CAHIKZ030001845">
    <property type="protein sequence ID" value="CAE1275571.1"/>
    <property type="molecule type" value="Genomic_DNA"/>
</dbReference>
<feature type="compositionally biased region" description="Acidic residues" evidence="1">
    <location>
        <begin position="1974"/>
        <end position="1985"/>
    </location>
</feature>
<feature type="compositionally biased region" description="Acidic residues" evidence="1">
    <location>
        <begin position="1692"/>
        <end position="1703"/>
    </location>
</feature>
<feature type="compositionally biased region" description="Basic residues" evidence="1">
    <location>
        <begin position="869"/>
        <end position="881"/>
    </location>
</feature>
<feature type="compositionally biased region" description="Basic and acidic residues" evidence="1">
    <location>
        <begin position="190"/>
        <end position="243"/>
    </location>
</feature>
<feature type="region of interest" description="Disordered" evidence="1">
    <location>
        <begin position="18"/>
        <end position="45"/>
    </location>
</feature>
<feature type="compositionally biased region" description="Low complexity" evidence="1">
    <location>
        <begin position="2053"/>
        <end position="2066"/>
    </location>
</feature>
<feature type="compositionally biased region" description="Polar residues" evidence="1">
    <location>
        <begin position="528"/>
        <end position="538"/>
    </location>
</feature>
<feature type="compositionally biased region" description="Low complexity" evidence="1">
    <location>
        <begin position="1348"/>
        <end position="1363"/>
    </location>
</feature>
<comment type="caution">
    <text evidence="2">The sequence shown here is derived from an EMBL/GenBank/DDBJ whole genome shotgun (WGS) entry which is preliminary data.</text>
</comment>
<feature type="compositionally biased region" description="Polar residues" evidence="1">
    <location>
        <begin position="394"/>
        <end position="417"/>
    </location>
</feature>
<feature type="compositionally biased region" description="Low complexity" evidence="1">
    <location>
        <begin position="925"/>
        <end position="934"/>
    </location>
</feature>
<feature type="compositionally biased region" description="Low complexity" evidence="1">
    <location>
        <begin position="2194"/>
        <end position="2209"/>
    </location>
</feature>
<feature type="compositionally biased region" description="Polar residues" evidence="1">
    <location>
        <begin position="787"/>
        <end position="799"/>
    </location>
</feature>
<feature type="compositionally biased region" description="Polar residues" evidence="1">
    <location>
        <begin position="1568"/>
        <end position="1583"/>
    </location>
</feature>
<feature type="compositionally biased region" description="Acidic residues" evidence="1">
    <location>
        <begin position="561"/>
        <end position="570"/>
    </location>
</feature>
<feature type="compositionally biased region" description="Polar residues" evidence="1">
    <location>
        <begin position="1991"/>
        <end position="2006"/>
    </location>
</feature>
<reference evidence="2" key="1">
    <citation type="submission" date="2021-01" db="EMBL/GenBank/DDBJ databases">
        <authorList>
            <person name="Li R."/>
            <person name="Bekaert M."/>
        </authorList>
    </citation>
    <scope>NUCLEOTIDE SEQUENCE</scope>
    <source>
        <strain evidence="2">Farmed</strain>
    </source>
</reference>
<feature type="compositionally biased region" description="Acidic residues" evidence="1">
    <location>
        <begin position="1902"/>
        <end position="1911"/>
    </location>
</feature>
<protein>
    <submittedName>
        <fullName evidence="2">Uncharacterized protein</fullName>
    </submittedName>
</protein>
<feature type="compositionally biased region" description="Acidic residues" evidence="1">
    <location>
        <begin position="2397"/>
        <end position="2408"/>
    </location>
</feature>
<feature type="compositionally biased region" description="Polar residues" evidence="1">
    <location>
        <begin position="644"/>
        <end position="657"/>
    </location>
</feature>
<feature type="compositionally biased region" description="Polar residues" evidence="1">
    <location>
        <begin position="2132"/>
        <end position="2146"/>
    </location>
</feature>
<feature type="compositionally biased region" description="Low complexity" evidence="1">
    <location>
        <begin position="1489"/>
        <end position="1504"/>
    </location>
</feature>
<feature type="compositionally biased region" description="Acidic residues" evidence="1">
    <location>
        <begin position="103"/>
        <end position="112"/>
    </location>
</feature>
<feature type="compositionally biased region" description="Acidic residues" evidence="1">
    <location>
        <begin position="1833"/>
        <end position="1844"/>
    </location>
</feature>